<reference evidence="1" key="1">
    <citation type="journal article" date="2020" name="Nature">
        <title>Giant virus diversity and host interactions through global metagenomics.</title>
        <authorList>
            <person name="Schulz F."/>
            <person name="Roux S."/>
            <person name="Paez-Espino D."/>
            <person name="Jungbluth S."/>
            <person name="Walsh D.A."/>
            <person name="Denef V.J."/>
            <person name="McMahon K.D."/>
            <person name="Konstantinidis K.T."/>
            <person name="Eloe-Fadrosh E.A."/>
            <person name="Kyrpides N.C."/>
            <person name="Woyke T."/>
        </authorList>
    </citation>
    <scope>NUCLEOTIDE SEQUENCE</scope>
    <source>
        <strain evidence="1">GVMAG-M-3300023179-2</strain>
    </source>
</reference>
<protein>
    <recommendedName>
        <fullName evidence="2">Cullin family profile domain-containing protein</fullName>
    </recommendedName>
</protein>
<name>A0A6C0ECJ3_9ZZZZ</name>
<evidence type="ECO:0000313" key="1">
    <source>
        <dbReference type="EMBL" id="QHT26618.1"/>
    </source>
</evidence>
<dbReference type="SUPFAM" id="SSF75632">
    <property type="entry name" value="Cullin homology domain"/>
    <property type="match status" value="1"/>
</dbReference>
<dbReference type="Gene3D" id="1.20.1310.10">
    <property type="entry name" value="Cullin Repeats"/>
    <property type="match status" value="1"/>
</dbReference>
<dbReference type="AlphaFoldDB" id="A0A6C0ECJ3"/>
<proteinExistence type="predicted"/>
<dbReference type="InterPro" id="IPR036317">
    <property type="entry name" value="Cullin_homology_sf"/>
</dbReference>
<organism evidence="1">
    <name type="scientific">viral metagenome</name>
    <dbReference type="NCBI Taxonomy" id="1070528"/>
    <lineage>
        <taxon>unclassified sequences</taxon>
        <taxon>metagenomes</taxon>
        <taxon>organismal metagenomes</taxon>
    </lineage>
</organism>
<dbReference type="EMBL" id="MN739799">
    <property type="protein sequence ID" value="QHT26618.1"/>
    <property type="molecule type" value="Genomic_DNA"/>
</dbReference>
<evidence type="ECO:0008006" key="2">
    <source>
        <dbReference type="Google" id="ProtNLM"/>
    </source>
</evidence>
<sequence length="747" mass="89414">MKSHEDIVINKLIDKNNIIENLTNNDCKCTIINKINNYFDNYLNRNNKIIIFELINQFIYFQNNCCQIPNNNKDLLSTEIVNNLNDLIKNFLIDRRNSIRILIKKNNYNFYNLNKFIKEFLIKIDYINDILKLKYLDDSHTLNNTLSGESLKINNITNFSIEYLSQFIISDSVILLFIENQIILFSKNNNKEIEIFFSLIKKICYYDNKKLYNYIIKILCNILNKEIIIQNSNPLPNNLKNINKLNTDIIYYDKIIKYFKYIKNDLIYNIIPNIFNNFINIFKFNSLYEIEYVTNNISSELKNIFANKYDNKDLLKNMLITEICFLIKKTFSFEIINNENSEQGSIDELNIMIITLINILNNTNLLLDNYLNMNNNLIINEMNQFINNDILLNAIYNRINLLIINNDINEIYKLLSFVIKIKDKDIIINKYKEFLTKRLLFNYSKFYPHFPELIDYITIEEKIFNSIKTKFHNKSIYKIGKMIDDIRNSIIHNIELELKNYEIINDKFLDNINNICIVNLSYEIWNINYSDYIIGNKILNDYKNTSNILIQYILKYNNIYSSEYDNKRFLNWYLHYGEVDITYLNQNLIMLPIQYMVLEMFTNQNEISLDIIYSSYFFENYPTQFKKDIINSLIRSKLFNIKNNNLILATNGIFVQNLVMLFTHESEFMSNKKLEELALTHNDIVISNINHILKINSLAYDELFDVIKNKIIVFNMDKKIFETAINYMIDKDYIILNKNNLYEKIYY</sequence>
<accession>A0A6C0ECJ3</accession>